<evidence type="ECO:0000256" key="2">
    <source>
        <dbReference type="ARBA" id="ARBA00022516"/>
    </source>
</evidence>
<dbReference type="PANTHER" id="PTHR42853">
    <property type="entry name" value="ACETYL-COENZYME A CARBOXYLASE CARBOXYL TRANSFERASE SUBUNIT ALPHA"/>
    <property type="match status" value="1"/>
</dbReference>
<evidence type="ECO:0000256" key="3">
    <source>
        <dbReference type="ARBA" id="ARBA00022679"/>
    </source>
</evidence>
<evidence type="ECO:0000256" key="9">
    <source>
        <dbReference type="ARBA" id="ARBA00049152"/>
    </source>
</evidence>
<organism evidence="12 13">
    <name type="scientific">Tumebacillus flagellatus</name>
    <dbReference type="NCBI Taxonomy" id="1157490"/>
    <lineage>
        <taxon>Bacteria</taxon>
        <taxon>Bacillati</taxon>
        <taxon>Bacillota</taxon>
        <taxon>Bacilli</taxon>
        <taxon>Bacillales</taxon>
        <taxon>Alicyclobacillaceae</taxon>
        <taxon>Tumebacillus</taxon>
    </lineage>
</organism>
<name>A0A074LLV5_9BACL</name>
<comment type="pathway">
    <text evidence="1 10">Lipid metabolism; malonyl-CoA biosynthesis; malonyl-CoA from acetyl-CoA: step 1/1.</text>
</comment>
<accession>A0A074LLV5</accession>
<dbReference type="NCBIfam" id="NF041504">
    <property type="entry name" value="AccA_sub"/>
    <property type="match status" value="1"/>
</dbReference>
<dbReference type="PANTHER" id="PTHR42853:SF3">
    <property type="entry name" value="ACETYL-COENZYME A CARBOXYLASE CARBOXYL TRANSFERASE SUBUNIT ALPHA, CHLOROPLASTIC"/>
    <property type="match status" value="1"/>
</dbReference>
<dbReference type="PROSITE" id="PS50989">
    <property type="entry name" value="COA_CT_CTER"/>
    <property type="match status" value="1"/>
</dbReference>
<feature type="domain" description="CoA carboxyltransferase C-terminal" evidence="11">
    <location>
        <begin position="38"/>
        <end position="292"/>
    </location>
</feature>
<comment type="function">
    <text evidence="10">Component of the acetyl coenzyme A carboxylase (ACC) complex. First, biotin carboxylase catalyzes the carboxylation of biotin on its carrier protein (BCCP) and then the CO(2) group is transferred by the carboxyltransferase to acetyl-CoA to form malonyl-CoA.</text>
</comment>
<dbReference type="NCBIfam" id="NF004344">
    <property type="entry name" value="PRK05724.1"/>
    <property type="match status" value="1"/>
</dbReference>
<comment type="subcellular location">
    <subcellularLocation>
        <location evidence="10">Cytoplasm</location>
    </subcellularLocation>
</comment>
<dbReference type="SUPFAM" id="SSF52096">
    <property type="entry name" value="ClpP/crotonase"/>
    <property type="match status" value="1"/>
</dbReference>
<dbReference type="GO" id="GO:0006633">
    <property type="term" value="P:fatty acid biosynthetic process"/>
    <property type="evidence" value="ECO:0007669"/>
    <property type="project" value="UniProtKB-KW"/>
</dbReference>
<keyword evidence="5 10" id="KW-0276">Fatty acid metabolism</keyword>
<evidence type="ECO:0000256" key="4">
    <source>
        <dbReference type="ARBA" id="ARBA00022741"/>
    </source>
</evidence>
<dbReference type="eggNOG" id="COG0825">
    <property type="taxonomic scope" value="Bacteria"/>
</dbReference>
<dbReference type="Pfam" id="PF03255">
    <property type="entry name" value="ACCA"/>
    <property type="match status" value="1"/>
</dbReference>
<dbReference type="InterPro" id="IPR001095">
    <property type="entry name" value="Acetyl_CoA_COase_a_su"/>
</dbReference>
<dbReference type="InterPro" id="IPR011763">
    <property type="entry name" value="COA_CT_C"/>
</dbReference>
<dbReference type="GO" id="GO:0005524">
    <property type="term" value="F:ATP binding"/>
    <property type="evidence" value="ECO:0007669"/>
    <property type="project" value="UniProtKB-KW"/>
</dbReference>
<dbReference type="EC" id="2.1.3.15" evidence="10"/>
<dbReference type="HAMAP" id="MF_00823">
    <property type="entry name" value="AcetylCoA_CT_alpha"/>
    <property type="match status" value="1"/>
</dbReference>
<dbReference type="Gene3D" id="3.90.226.10">
    <property type="entry name" value="2-enoyl-CoA Hydratase, Chain A, domain 1"/>
    <property type="match status" value="1"/>
</dbReference>
<evidence type="ECO:0000256" key="7">
    <source>
        <dbReference type="ARBA" id="ARBA00023098"/>
    </source>
</evidence>
<comment type="subunit">
    <text evidence="10">Acetyl-CoA carboxylase is a heterohexamer composed of biotin carboxyl carrier protein (AccB), biotin carboxylase (AccC) and two subunits each of ACCase subunit alpha (AccA) and ACCase subunit beta (AccD).</text>
</comment>
<proteinExistence type="inferred from homology"/>
<dbReference type="PRINTS" id="PR01069">
    <property type="entry name" value="ACCCTRFRASEA"/>
</dbReference>
<dbReference type="AlphaFoldDB" id="A0A074LLV5"/>
<comment type="catalytic activity">
    <reaction evidence="9 10">
        <text>N(6)-carboxybiotinyl-L-lysyl-[protein] + acetyl-CoA = N(6)-biotinyl-L-lysyl-[protein] + malonyl-CoA</text>
        <dbReference type="Rhea" id="RHEA:54728"/>
        <dbReference type="Rhea" id="RHEA-COMP:10505"/>
        <dbReference type="Rhea" id="RHEA-COMP:10506"/>
        <dbReference type="ChEBI" id="CHEBI:57288"/>
        <dbReference type="ChEBI" id="CHEBI:57384"/>
        <dbReference type="ChEBI" id="CHEBI:83144"/>
        <dbReference type="ChEBI" id="CHEBI:83145"/>
        <dbReference type="EC" id="2.1.3.15"/>
    </reaction>
</comment>
<dbReference type="NCBIfam" id="TIGR00513">
    <property type="entry name" value="accA"/>
    <property type="match status" value="1"/>
</dbReference>
<evidence type="ECO:0000256" key="1">
    <source>
        <dbReference type="ARBA" id="ARBA00004956"/>
    </source>
</evidence>
<keyword evidence="3 10" id="KW-0808">Transferase</keyword>
<evidence type="ECO:0000256" key="10">
    <source>
        <dbReference type="HAMAP-Rule" id="MF_00823"/>
    </source>
</evidence>
<gene>
    <name evidence="10" type="primary">accA</name>
    <name evidence="12" type="ORF">EL26_17320</name>
</gene>
<evidence type="ECO:0000313" key="13">
    <source>
        <dbReference type="Proteomes" id="UP000027931"/>
    </source>
</evidence>
<comment type="caution">
    <text evidence="12">The sequence shown here is derived from an EMBL/GenBank/DDBJ whole genome shotgun (WGS) entry which is preliminary data.</text>
</comment>
<dbReference type="UniPathway" id="UPA00655">
    <property type="reaction ID" value="UER00711"/>
</dbReference>
<protein>
    <recommendedName>
        <fullName evidence="10">Acetyl-coenzyme A carboxylase carboxyl transferase subunit alpha</fullName>
        <shortName evidence="10">ACCase subunit alpha</shortName>
        <shortName evidence="10">Acetyl-CoA carboxylase carboxyltransferase subunit alpha</shortName>
        <ecNumber evidence="10">2.1.3.15</ecNumber>
    </recommendedName>
</protein>
<keyword evidence="10" id="KW-0963">Cytoplasm</keyword>
<comment type="similarity">
    <text evidence="10">Belongs to the AccA family.</text>
</comment>
<dbReference type="EMBL" id="JMIR01000028">
    <property type="protein sequence ID" value="KEO82069.1"/>
    <property type="molecule type" value="Genomic_DNA"/>
</dbReference>
<dbReference type="GO" id="GO:0009317">
    <property type="term" value="C:acetyl-CoA carboxylase complex"/>
    <property type="evidence" value="ECO:0007669"/>
    <property type="project" value="InterPro"/>
</dbReference>
<keyword evidence="12" id="KW-0436">Ligase</keyword>
<dbReference type="OrthoDB" id="9808023at2"/>
<evidence type="ECO:0000313" key="12">
    <source>
        <dbReference type="EMBL" id="KEO82069.1"/>
    </source>
</evidence>
<dbReference type="Proteomes" id="UP000027931">
    <property type="component" value="Unassembled WGS sequence"/>
</dbReference>
<evidence type="ECO:0000256" key="8">
    <source>
        <dbReference type="ARBA" id="ARBA00023160"/>
    </source>
</evidence>
<sequence length="318" mass="35134">MANDLMFEKPLVELQKKIEELRSFSEQSGLDFSEEIRKLEEKADSLASHLYDDLSPWQRTQMARHSERPTTLDYIKGMCTDFLELHGDRAFGDDQAIVAGIAKLDGIPVTIMGHQKGRDTKENIARRWGMAQPEGYRKTLRLMKQAEKFRRPVICFIDTSGAYPGIASEERGIGEAIARNLLEMAALKTPIICVVTGEGGSGGALALGIGDRVYMLENSIYGVISPEGAAALLWKDSGQAQRAADTMKISADHIHSFGVVDGVIKEPEGGAHKDNEATIANVRETIVTALRELLEIPTDVLVEQRYQKFKNMGHYANG</sequence>
<reference evidence="12 13" key="1">
    <citation type="journal article" date="2013" name="Int. J. Syst. Evol. Microbiol.">
        <title>Tumebacillus flagellatus sp. nov., an alpha-amylase/pullulanase-producing bacterium isolated from cassava wastewater.</title>
        <authorList>
            <person name="Wang Q."/>
            <person name="Xie N."/>
            <person name="Qin Y."/>
            <person name="Shen N."/>
            <person name="Zhu J."/>
            <person name="Mi H."/>
            <person name="Huang R."/>
        </authorList>
    </citation>
    <scope>NUCLEOTIDE SEQUENCE [LARGE SCALE GENOMIC DNA]</scope>
    <source>
        <strain evidence="12 13">GST4</strain>
    </source>
</reference>
<dbReference type="GO" id="GO:0003989">
    <property type="term" value="F:acetyl-CoA carboxylase activity"/>
    <property type="evidence" value="ECO:0007669"/>
    <property type="project" value="InterPro"/>
</dbReference>
<keyword evidence="6 10" id="KW-0067">ATP-binding</keyword>
<dbReference type="STRING" id="1157490.EL26_17320"/>
<dbReference type="GO" id="GO:0016743">
    <property type="term" value="F:carboxyl- or carbamoyltransferase activity"/>
    <property type="evidence" value="ECO:0007669"/>
    <property type="project" value="UniProtKB-UniRule"/>
</dbReference>
<keyword evidence="7 10" id="KW-0443">Lipid metabolism</keyword>
<keyword evidence="4 10" id="KW-0547">Nucleotide-binding</keyword>
<evidence type="ECO:0000259" key="11">
    <source>
        <dbReference type="PROSITE" id="PS50989"/>
    </source>
</evidence>
<dbReference type="GO" id="GO:2001295">
    <property type="term" value="P:malonyl-CoA biosynthetic process"/>
    <property type="evidence" value="ECO:0007669"/>
    <property type="project" value="UniProtKB-UniRule"/>
</dbReference>
<keyword evidence="8 10" id="KW-0275">Fatty acid biosynthesis</keyword>
<keyword evidence="13" id="KW-1185">Reference proteome</keyword>
<evidence type="ECO:0000256" key="5">
    <source>
        <dbReference type="ARBA" id="ARBA00022832"/>
    </source>
</evidence>
<evidence type="ECO:0000256" key="6">
    <source>
        <dbReference type="ARBA" id="ARBA00022840"/>
    </source>
</evidence>
<keyword evidence="2 10" id="KW-0444">Lipid biosynthesis</keyword>
<dbReference type="RefSeq" id="WP_038091346.1">
    <property type="nucleotide sequence ID" value="NZ_JMIR01000028.1"/>
</dbReference>
<dbReference type="InterPro" id="IPR029045">
    <property type="entry name" value="ClpP/crotonase-like_dom_sf"/>
</dbReference>